<keyword evidence="2" id="KW-0732">Signal</keyword>
<dbReference type="EMBL" id="UXUI01010304">
    <property type="protein sequence ID" value="VDD95046.1"/>
    <property type="molecule type" value="Genomic_DNA"/>
</dbReference>
<name>A0A0N4VI01_ENTVE</name>
<accession>A0A0N4VI01</accession>
<dbReference type="WBParaSite" id="EVEC_0001045201-mRNA-1">
    <property type="protein sequence ID" value="EVEC_0001045201-mRNA-1"/>
    <property type="gene ID" value="EVEC_0001045201"/>
</dbReference>
<evidence type="ECO:0000259" key="3">
    <source>
        <dbReference type="Pfam" id="PF02520"/>
    </source>
</evidence>
<dbReference type="STRING" id="51028.A0A0N4VI01"/>
<dbReference type="OrthoDB" id="5867022at2759"/>
<dbReference type="InterPro" id="IPR052823">
    <property type="entry name" value="SXP/RAL-2_related"/>
</dbReference>
<sequence length="271" mass="30650">MAKFLVILGALVVAAAARRQFQQNSGPFGRNSRQEFYGPLGNWGNEMNEFGNGRPGQMLPPQDGFGFPGQRPGQEFSPENNFNEFMGPRPGRFPRPGRGGNPNGGEFSHHGHKPHHPPFPPFFANLTEEDLRQFFSIVKDRNLTKQQRDDKLSEWAAAKGKEFVEQFEKMKKDREEFESKVKEAVNKTLENVTALMKEIGEVKSNMQLTRDEEKSQIKSLFSNYPRSVIKIMKLVKAEAVKNVMFSRPPPSPLPSKTTPSVTKYPAFTSSF</sequence>
<evidence type="ECO:0000313" key="6">
    <source>
        <dbReference type="WBParaSite" id="EVEC_0001045201-mRNA-1"/>
    </source>
</evidence>
<evidence type="ECO:0000256" key="1">
    <source>
        <dbReference type="SAM" id="MobiDB-lite"/>
    </source>
</evidence>
<dbReference type="Pfam" id="PF02520">
    <property type="entry name" value="ANIS5_cation-bd"/>
    <property type="match status" value="1"/>
</dbReference>
<feature type="signal peptide" evidence="2">
    <location>
        <begin position="1"/>
        <end position="17"/>
    </location>
</feature>
<dbReference type="PANTHER" id="PTHR21593:SF36">
    <property type="entry name" value="DUF148 DOMAIN-CONTAINING PROTEIN-RELATED"/>
    <property type="match status" value="1"/>
</dbReference>
<dbReference type="Proteomes" id="UP000274131">
    <property type="component" value="Unassembled WGS sequence"/>
</dbReference>
<reference evidence="4 5" key="2">
    <citation type="submission" date="2018-10" db="EMBL/GenBank/DDBJ databases">
        <authorList>
            <consortium name="Pathogen Informatics"/>
        </authorList>
    </citation>
    <scope>NUCLEOTIDE SEQUENCE [LARGE SCALE GENOMIC DNA]</scope>
</reference>
<evidence type="ECO:0000256" key="2">
    <source>
        <dbReference type="SAM" id="SignalP"/>
    </source>
</evidence>
<feature type="domain" description="SXP/RAL-2 family protein Ani s 5-like cation-binding" evidence="3">
    <location>
        <begin position="131"/>
        <end position="234"/>
    </location>
</feature>
<keyword evidence="5" id="KW-1185">Reference proteome</keyword>
<dbReference type="AlphaFoldDB" id="A0A0N4VI01"/>
<feature type="chain" id="PRO_5043122943" evidence="2">
    <location>
        <begin position="18"/>
        <end position="271"/>
    </location>
</feature>
<protein>
    <submittedName>
        <fullName evidence="6">DUF148 domain-containing protein</fullName>
    </submittedName>
</protein>
<evidence type="ECO:0000313" key="4">
    <source>
        <dbReference type="EMBL" id="VDD95046.1"/>
    </source>
</evidence>
<feature type="region of interest" description="Disordered" evidence="1">
    <location>
        <begin position="89"/>
        <end position="114"/>
    </location>
</feature>
<proteinExistence type="predicted"/>
<dbReference type="InterPro" id="IPR003677">
    <property type="entry name" value="ANIS5_cation-bd"/>
</dbReference>
<gene>
    <name evidence="4" type="ORF">EVEC_LOCUS9797</name>
</gene>
<dbReference type="PANTHER" id="PTHR21593">
    <property type="entry name" value="PRION-LIKE- Q/N-RICH -DOMAIN-BEARING PROTEIN PROTEIN"/>
    <property type="match status" value="1"/>
</dbReference>
<organism evidence="6">
    <name type="scientific">Enterobius vermicularis</name>
    <name type="common">Human pinworm</name>
    <dbReference type="NCBI Taxonomy" id="51028"/>
    <lineage>
        <taxon>Eukaryota</taxon>
        <taxon>Metazoa</taxon>
        <taxon>Ecdysozoa</taxon>
        <taxon>Nematoda</taxon>
        <taxon>Chromadorea</taxon>
        <taxon>Rhabditida</taxon>
        <taxon>Spirurina</taxon>
        <taxon>Oxyuridomorpha</taxon>
        <taxon>Oxyuroidea</taxon>
        <taxon>Oxyuridae</taxon>
        <taxon>Enterobius</taxon>
    </lineage>
</organism>
<evidence type="ECO:0000313" key="5">
    <source>
        <dbReference type="Proteomes" id="UP000274131"/>
    </source>
</evidence>
<reference evidence="6" key="1">
    <citation type="submission" date="2017-02" db="UniProtKB">
        <authorList>
            <consortium name="WormBaseParasite"/>
        </authorList>
    </citation>
    <scope>IDENTIFICATION</scope>
</reference>